<evidence type="ECO:0000313" key="1">
    <source>
        <dbReference type="EMBL" id="RUL53951.1"/>
    </source>
</evidence>
<reference evidence="1 2" key="1">
    <citation type="submission" date="2018-12" db="EMBL/GenBank/DDBJ databases">
        <title>Lysinibacillus antri sp. nov., isolated from a cave soil.</title>
        <authorList>
            <person name="Narsing Rao M.P."/>
            <person name="Zhang H."/>
            <person name="Dong Z.-Y."/>
            <person name="Niu X.-K."/>
            <person name="Zhang K."/>
            <person name="Fang B.-Z."/>
            <person name="Kang Y.-Q."/>
            <person name="Xiao M."/>
            <person name="Li W.-J."/>
        </authorList>
    </citation>
    <scope>NUCLEOTIDE SEQUENCE [LARGE SCALE GENOMIC DNA]</scope>
    <source>
        <strain evidence="1 2">SYSU K30002</strain>
    </source>
</reference>
<keyword evidence="1" id="KW-0255">Endonuclease</keyword>
<accession>A0A3S0RJU6</accession>
<protein>
    <submittedName>
        <fullName evidence="1">LlaJI family restriction endonuclease</fullName>
    </submittedName>
</protein>
<dbReference type="Proteomes" id="UP000287910">
    <property type="component" value="Unassembled WGS sequence"/>
</dbReference>
<dbReference type="RefSeq" id="WP_126658486.1">
    <property type="nucleotide sequence ID" value="NZ_RYYR01000008.1"/>
</dbReference>
<sequence length="463" mass="55049">MNKLFRKVFMVENQKRDFNEFKNNFGLEIINELLKQQIISVNDKGGNITFNFVGVVTYGNYIFCILPKYLDYYEILKVNMSIFSDIINVIKKYNKETPSDMDILTEKINDEYVSVIPIVDFLLRDFYQHNYLSYFNEIISLNGEDEIHWQKTTDEMYAFIIDNTPYYFDMYRIQRNEEIDTMVNKIHKAVIVECIERFSDILGYSFDYTAYDNTILLSDLGDKDTILYVLKSRLSLSYYDREISVIKSLIRFIENWYEKSNEVFIYGTKEFEYVWEDICKKIFKHKLDPAMPNNVWKSYDYRFLRHELKQTLIPDIVLEEKDLYGTGSLILADAKYYNIKFSANNKTIINKPGIGDVLKQFMYERALLQSKDHINKVFNILLFPTLSSDFINIIGEVSIEHPGLKNEKVFLEYKPIQLVTLSTDIMFEKYLNNSTLEIEEIERLIDLLVAYTKKSKRINYDEY</sequence>
<dbReference type="EMBL" id="RYYR01000008">
    <property type="protein sequence ID" value="RUL53951.1"/>
    <property type="molecule type" value="Genomic_DNA"/>
</dbReference>
<comment type="caution">
    <text evidence="1">The sequence shown here is derived from an EMBL/GenBank/DDBJ whole genome shotgun (WGS) entry which is preliminary data.</text>
</comment>
<evidence type="ECO:0000313" key="2">
    <source>
        <dbReference type="Proteomes" id="UP000287910"/>
    </source>
</evidence>
<dbReference type="Pfam" id="PF09563">
    <property type="entry name" value="RE_LlaJI"/>
    <property type="match status" value="1"/>
</dbReference>
<keyword evidence="2" id="KW-1185">Reference proteome</keyword>
<name>A0A3S0RJU6_9BACI</name>
<proteinExistence type="predicted"/>
<dbReference type="GO" id="GO:0004519">
    <property type="term" value="F:endonuclease activity"/>
    <property type="evidence" value="ECO:0007669"/>
    <property type="project" value="UniProtKB-KW"/>
</dbReference>
<keyword evidence="1" id="KW-0378">Hydrolase</keyword>
<dbReference type="AlphaFoldDB" id="A0A3S0RJU6"/>
<gene>
    <name evidence="1" type="ORF">EK386_07420</name>
</gene>
<keyword evidence="1" id="KW-0540">Nuclease</keyword>
<dbReference type="InterPro" id="IPR018579">
    <property type="entry name" value="Restrct_endonuc_II_LlaJI"/>
</dbReference>
<organism evidence="1 2">
    <name type="scientific">Lysinibacillus antri</name>
    <dbReference type="NCBI Taxonomy" id="2498145"/>
    <lineage>
        <taxon>Bacteria</taxon>
        <taxon>Bacillati</taxon>
        <taxon>Bacillota</taxon>
        <taxon>Bacilli</taxon>
        <taxon>Bacillales</taxon>
        <taxon>Bacillaceae</taxon>
        <taxon>Lysinibacillus</taxon>
    </lineage>
</organism>